<proteinExistence type="inferred from homology"/>
<dbReference type="UniPathway" id="UPA00219"/>
<feature type="binding site" evidence="10">
    <location>
        <position position="254"/>
    </location>
    <ligand>
        <name>UDP-N-acetyl-alpha-D-glucosamine</name>
        <dbReference type="ChEBI" id="CHEBI:57705"/>
    </ligand>
</feature>
<dbReference type="Gene3D" id="3.40.50.2000">
    <property type="entry name" value="Glycogen Phosphorylase B"/>
    <property type="match status" value="2"/>
</dbReference>
<dbReference type="NCBIfam" id="TIGR01133">
    <property type="entry name" value="murG"/>
    <property type="match status" value="1"/>
</dbReference>
<dbReference type="EC" id="2.4.1.227" evidence="10"/>
<dbReference type="PANTHER" id="PTHR21015">
    <property type="entry name" value="UDP-N-ACETYLGLUCOSAMINE--N-ACETYLMURAMYL-(PENTAPEPTIDE) PYROPHOSPHORYL-UNDECAPRENOL N-ACETYLGLUCOSAMINE TRANSFERASE 1"/>
    <property type="match status" value="1"/>
</dbReference>
<dbReference type="InterPro" id="IPR007235">
    <property type="entry name" value="Glyco_trans_28_C"/>
</dbReference>
<sequence>MQSLKVIISGGGTGGHIFPAIAIADAVKRKVPNAEILFVGAKGKMEMERVPQAGYKIEGLWISGIQRSLTLKNLAFPLKLISSMAKARSIVRMFKPDVAVGVGGYASGPLLRVASTRKIPSLIQEQNSFPGITNRLLAAKVSKVCVAYEGMDRWFSKDKIVMTGNPVREQVVQLEGKKPEACTFFGLKSDKPTLLVVGGSLGARTINHSIKKNLQLFKDAGYQLIWQTGKLYGETAYEAVREVDYEGIKTFKFIDRMDLAYAMADVVVSRAGAMSVSEICLAEKPAILIPSPNVAEDHQTKNARALADKGAAILLADKDAEESLGKEIKSLLNDKEKQSTLSRNAGKMAHRNAAEKIADEVLKLAKKN</sequence>
<keyword evidence="1 10" id="KW-1003">Cell membrane</keyword>
<evidence type="ECO:0000256" key="7">
    <source>
        <dbReference type="ARBA" id="ARBA00023136"/>
    </source>
</evidence>
<evidence type="ECO:0000256" key="2">
    <source>
        <dbReference type="ARBA" id="ARBA00022618"/>
    </source>
</evidence>
<feature type="binding site" evidence="10">
    <location>
        <position position="200"/>
    </location>
    <ligand>
        <name>UDP-N-acetyl-alpha-D-glucosamine</name>
        <dbReference type="ChEBI" id="CHEBI:57705"/>
    </ligand>
</feature>
<comment type="caution">
    <text evidence="13">The sequence shown here is derived from an EMBL/GenBank/DDBJ whole genome shotgun (WGS) entry which is preliminary data.</text>
</comment>
<protein>
    <recommendedName>
        <fullName evidence="10">UDP-N-acetylglucosamine--N-acetylmuramyl-(pentapeptide) pyrophosphoryl-undecaprenol N-acetylglucosamine transferase</fullName>
        <ecNumber evidence="10">2.4.1.227</ecNumber>
    </recommendedName>
    <alternativeName>
        <fullName evidence="10">Undecaprenyl-PP-MurNAc-pentapeptide-UDPGlcNAc GlcNAc transferase</fullName>
    </alternativeName>
</protein>
<comment type="subcellular location">
    <subcellularLocation>
        <location evidence="10">Cell membrane</location>
        <topology evidence="10">Peripheral membrane protein</topology>
        <orientation evidence="10">Cytoplasmic side</orientation>
    </subcellularLocation>
</comment>
<dbReference type="Pfam" id="PF04101">
    <property type="entry name" value="Glyco_tran_28_C"/>
    <property type="match status" value="1"/>
</dbReference>
<dbReference type="Proteomes" id="UP000486602">
    <property type="component" value="Unassembled WGS sequence"/>
</dbReference>
<comment type="pathway">
    <text evidence="10">Cell wall biogenesis; peptidoglycan biosynthesis.</text>
</comment>
<dbReference type="GO" id="GO:0050511">
    <property type="term" value="F:undecaprenyldiphospho-muramoylpentapeptide beta-N-acetylglucosaminyltransferase activity"/>
    <property type="evidence" value="ECO:0007669"/>
    <property type="project" value="UniProtKB-UniRule"/>
</dbReference>
<dbReference type="GO" id="GO:0051301">
    <property type="term" value="P:cell division"/>
    <property type="evidence" value="ECO:0007669"/>
    <property type="project" value="UniProtKB-KW"/>
</dbReference>
<reference evidence="13 14" key="1">
    <citation type="submission" date="2020-02" db="EMBL/GenBank/DDBJ databases">
        <title>Out from the shadows clarifying the taxonomy of the family Cryomorphaceae and related taxa by utilizing the GTDB taxonomic framework.</title>
        <authorList>
            <person name="Bowman J.P."/>
        </authorList>
    </citation>
    <scope>NUCLEOTIDE SEQUENCE [LARGE SCALE GENOMIC DNA]</scope>
    <source>
        <strain evidence="13 14">QSSC 1-22</strain>
    </source>
</reference>
<evidence type="ECO:0000259" key="11">
    <source>
        <dbReference type="Pfam" id="PF03033"/>
    </source>
</evidence>
<keyword evidence="14" id="KW-1185">Reference proteome</keyword>
<evidence type="ECO:0000256" key="10">
    <source>
        <dbReference type="HAMAP-Rule" id="MF_00033"/>
    </source>
</evidence>
<dbReference type="RefSeq" id="WP_163283741.1">
    <property type="nucleotide sequence ID" value="NZ_JAAGVY010000007.1"/>
</dbReference>
<feature type="domain" description="Glycosyltransferase family 28 N-terminal" evidence="11">
    <location>
        <begin position="6"/>
        <end position="145"/>
    </location>
</feature>
<dbReference type="PANTHER" id="PTHR21015:SF22">
    <property type="entry name" value="GLYCOSYLTRANSFERASE"/>
    <property type="match status" value="1"/>
</dbReference>
<evidence type="ECO:0000256" key="4">
    <source>
        <dbReference type="ARBA" id="ARBA00022679"/>
    </source>
</evidence>
<dbReference type="GO" id="GO:0009252">
    <property type="term" value="P:peptidoglycan biosynthetic process"/>
    <property type="evidence" value="ECO:0007669"/>
    <property type="project" value="UniProtKB-UniRule"/>
</dbReference>
<comment type="similarity">
    <text evidence="10">Belongs to the glycosyltransferase 28 family. MurG subfamily.</text>
</comment>
<keyword evidence="8 10" id="KW-0131">Cell cycle</keyword>
<evidence type="ECO:0000256" key="8">
    <source>
        <dbReference type="ARBA" id="ARBA00023306"/>
    </source>
</evidence>
<dbReference type="GO" id="GO:0005886">
    <property type="term" value="C:plasma membrane"/>
    <property type="evidence" value="ECO:0007669"/>
    <property type="project" value="UniProtKB-SubCell"/>
</dbReference>
<feature type="binding site" evidence="10">
    <location>
        <begin position="13"/>
        <end position="15"/>
    </location>
    <ligand>
        <name>UDP-N-acetyl-alpha-D-glucosamine</name>
        <dbReference type="ChEBI" id="CHEBI:57705"/>
    </ligand>
</feature>
<evidence type="ECO:0000256" key="3">
    <source>
        <dbReference type="ARBA" id="ARBA00022676"/>
    </source>
</evidence>
<dbReference type="Pfam" id="PF03033">
    <property type="entry name" value="Glyco_transf_28"/>
    <property type="match status" value="1"/>
</dbReference>
<dbReference type="CDD" id="cd03785">
    <property type="entry name" value="GT28_MurG"/>
    <property type="match status" value="1"/>
</dbReference>
<gene>
    <name evidence="10 13" type="primary">murG</name>
    <name evidence="13" type="ORF">G3O08_05630</name>
</gene>
<keyword evidence="7 10" id="KW-0472">Membrane</keyword>
<name>A0A7K3WMU9_9FLAO</name>
<keyword evidence="5 10" id="KW-0133">Cell shape</keyword>
<evidence type="ECO:0000256" key="5">
    <source>
        <dbReference type="ARBA" id="ARBA00022960"/>
    </source>
</evidence>
<feature type="binding site" evidence="10">
    <location>
        <position position="168"/>
    </location>
    <ligand>
        <name>UDP-N-acetyl-alpha-D-glucosamine</name>
        <dbReference type="ChEBI" id="CHEBI:57705"/>
    </ligand>
</feature>
<comment type="caution">
    <text evidence="10">Lacks conserved residue(s) required for the propagation of feature annotation.</text>
</comment>
<comment type="function">
    <text evidence="10">Cell wall formation. Catalyzes the transfer of a GlcNAc subunit on undecaprenyl-pyrophosphoryl-MurNAc-pentapeptide (lipid intermediate I) to form undecaprenyl-pyrophosphoryl-MurNAc-(pentapeptide)GlcNAc (lipid intermediate II).</text>
</comment>
<feature type="binding site" evidence="10">
    <location>
        <position position="299"/>
    </location>
    <ligand>
        <name>UDP-N-acetyl-alpha-D-glucosamine</name>
        <dbReference type="ChEBI" id="CHEBI:57705"/>
    </ligand>
</feature>
<dbReference type="HAMAP" id="MF_00033">
    <property type="entry name" value="MurG"/>
    <property type="match status" value="1"/>
</dbReference>
<feature type="domain" description="Glycosyl transferase family 28 C-terminal" evidence="12">
    <location>
        <begin position="193"/>
        <end position="356"/>
    </location>
</feature>
<evidence type="ECO:0000256" key="9">
    <source>
        <dbReference type="ARBA" id="ARBA00023316"/>
    </source>
</evidence>
<dbReference type="SUPFAM" id="SSF53756">
    <property type="entry name" value="UDP-Glycosyltransferase/glycogen phosphorylase"/>
    <property type="match status" value="1"/>
</dbReference>
<organism evidence="13 14">
    <name type="scientific">Cryomorpha ignava</name>
    <dbReference type="NCBI Taxonomy" id="101383"/>
    <lineage>
        <taxon>Bacteria</taxon>
        <taxon>Pseudomonadati</taxon>
        <taxon>Bacteroidota</taxon>
        <taxon>Flavobacteriia</taxon>
        <taxon>Flavobacteriales</taxon>
        <taxon>Cryomorphaceae</taxon>
        <taxon>Cryomorpha</taxon>
    </lineage>
</organism>
<evidence type="ECO:0000313" key="13">
    <source>
        <dbReference type="EMBL" id="NEN22979.1"/>
    </source>
</evidence>
<dbReference type="GO" id="GO:0008360">
    <property type="term" value="P:regulation of cell shape"/>
    <property type="evidence" value="ECO:0007669"/>
    <property type="project" value="UniProtKB-KW"/>
</dbReference>
<keyword evidence="4 10" id="KW-0808">Transferase</keyword>
<evidence type="ECO:0000256" key="6">
    <source>
        <dbReference type="ARBA" id="ARBA00022984"/>
    </source>
</evidence>
<dbReference type="InterPro" id="IPR006009">
    <property type="entry name" value="GlcNAc_MurG"/>
</dbReference>
<evidence type="ECO:0000256" key="1">
    <source>
        <dbReference type="ARBA" id="ARBA00022475"/>
    </source>
</evidence>
<evidence type="ECO:0000313" key="14">
    <source>
        <dbReference type="Proteomes" id="UP000486602"/>
    </source>
</evidence>
<keyword evidence="6 10" id="KW-0573">Peptidoglycan synthesis</keyword>
<comment type="catalytic activity">
    <reaction evidence="10">
        <text>di-trans,octa-cis-undecaprenyl diphospho-N-acetyl-alpha-D-muramoyl-L-alanyl-D-glutamyl-meso-2,6-diaminopimeloyl-D-alanyl-D-alanine + UDP-N-acetyl-alpha-D-glucosamine = di-trans,octa-cis-undecaprenyl diphospho-[N-acetyl-alpha-D-glucosaminyl-(1-&gt;4)]-N-acetyl-alpha-D-muramoyl-L-alanyl-D-glutamyl-meso-2,6-diaminopimeloyl-D-alanyl-D-alanine + UDP + H(+)</text>
        <dbReference type="Rhea" id="RHEA:31227"/>
        <dbReference type="ChEBI" id="CHEBI:15378"/>
        <dbReference type="ChEBI" id="CHEBI:57705"/>
        <dbReference type="ChEBI" id="CHEBI:58223"/>
        <dbReference type="ChEBI" id="CHEBI:61387"/>
        <dbReference type="ChEBI" id="CHEBI:61388"/>
        <dbReference type="EC" id="2.4.1.227"/>
    </reaction>
</comment>
<dbReference type="EMBL" id="JAAGVY010000007">
    <property type="protein sequence ID" value="NEN22979.1"/>
    <property type="molecule type" value="Genomic_DNA"/>
</dbReference>
<dbReference type="GO" id="GO:0005975">
    <property type="term" value="P:carbohydrate metabolic process"/>
    <property type="evidence" value="ECO:0007669"/>
    <property type="project" value="InterPro"/>
</dbReference>
<keyword evidence="3 10" id="KW-0328">Glycosyltransferase</keyword>
<keyword evidence="9 10" id="KW-0961">Cell wall biogenesis/degradation</keyword>
<dbReference type="InterPro" id="IPR004276">
    <property type="entry name" value="GlycoTrans_28_N"/>
</dbReference>
<dbReference type="GO" id="GO:0071555">
    <property type="term" value="P:cell wall organization"/>
    <property type="evidence" value="ECO:0007669"/>
    <property type="project" value="UniProtKB-KW"/>
</dbReference>
<accession>A0A7K3WMU9</accession>
<evidence type="ECO:0000259" key="12">
    <source>
        <dbReference type="Pfam" id="PF04101"/>
    </source>
</evidence>
<keyword evidence="2 10" id="KW-0132">Cell division</keyword>
<feature type="binding site" evidence="10">
    <location>
        <position position="127"/>
    </location>
    <ligand>
        <name>UDP-N-acetyl-alpha-D-glucosamine</name>
        <dbReference type="ChEBI" id="CHEBI:57705"/>
    </ligand>
</feature>
<dbReference type="AlphaFoldDB" id="A0A7K3WMU9"/>